<dbReference type="Proteomes" id="UP000237347">
    <property type="component" value="Unassembled WGS sequence"/>
</dbReference>
<dbReference type="PANTHER" id="PTHR46201:SF9">
    <property type="entry name" value="PHD FINGER PROTEIN MALE MEIOCYTE DEATH 1"/>
    <property type="match status" value="1"/>
</dbReference>
<proteinExistence type="predicted"/>
<reference evidence="8 9" key="1">
    <citation type="journal article" date="2018" name="Sci. Data">
        <title>The draft genome sequence of cork oak.</title>
        <authorList>
            <person name="Ramos A.M."/>
            <person name="Usie A."/>
            <person name="Barbosa P."/>
            <person name="Barros P.M."/>
            <person name="Capote T."/>
            <person name="Chaves I."/>
            <person name="Simoes F."/>
            <person name="Abreu I."/>
            <person name="Carrasquinho I."/>
            <person name="Faro C."/>
            <person name="Guimaraes J.B."/>
            <person name="Mendonca D."/>
            <person name="Nobrega F."/>
            <person name="Rodrigues L."/>
            <person name="Saibo N.J.M."/>
            <person name="Varela M.C."/>
            <person name="Egas C."/>
            <person name="Matos J."/>
            <person name="Miguel C.M."/>
            <person name="Oliveira M.M."/>
            <person name="Ricardo C.P."/>
            <person name="Goncalves S."/>
        </authorList>
    </citation>
    <scope>NUCLEOTIDE SEQUENCE [LARGE SCALE GENOMIC DNA]</scope>
    <source>
        <strain evidence="9">cv. HL8</strain>
    </source>
</reference>
<dbReference type="Pfam" id="PF00628">
    <property type="entry name" value="PHD"/>
    <property type="match status" value="1"/>
</dbReference>
<dbReference type="Pfam" id="PF25565">
    <property type="entry name" value="Ubiquitin_At1g33420"/>
    <property type="match status" value="1"/>
</dbReference>
<dbReference type="AlphaFoldDB" id="A0AAW0IY93"/>
<dbReference type="InterPro" id="IPR019787">
    <property type="entry name" value="Znf_PHD-finger"/>
</dbReference>
<sequence length="494" mass="55380">MELQTHLLHGLIHCNGFGHLVCINGIEGGSKTYVADKSWIYGIEFAQYFERGGGYRFCCGSFGVAEHYYISAIELLSSLELEVIIEDFGKTDKGREIKQIIRHYRDMSETQLVTIKDLLRFMLTIKSRAPMLINKVTSSPPSSITRPPSRLSTKSKPLRKEKSTAYRRFSTVVACMGSRWPTRRLESTAEVIVDALKENQAHGGMTRQDLRDAARLHIGNTGLLDHVLKAMNNVIVGNHVVRRTVTQSLEFWNIPSVRGSHLVELATQAILESKHFAKEWPFVDAEDQYLRFICRLVPRLCGTEAEMKMVLPVGEIVVVPMHATVGELKQAVENALKDTYCITDEFDEELLFGAVESGAELCVRGIGIGLENRLRYEGGADNWVVKCECGAQDDDGERMVECDLCEVWQHTRCCGIEDTETVPPLFVCSGCCASLVPPKTDSSCGLECSPTLLTPIAVRTEANMPLELEARHCLDLHFGMQKMHQRLITKRELN</sequence>
<dbReference type="InterPro" id="IPR011011">
    <property type="entry name" value="Znf_FYVE_PHD"/>
</dbReference>
<dbReference type="InterPro" id="IPR058054">
    <property type="entry name" value="Znf_MS1-like"/>
</dbReference>
<dbReference type="InterPro" id="IPR057765">
    <property type="entry name" value="MS1-like_ubiquitin"/>
</dbReference>
<dbReference type="Gene3D" id="3.30.40.10">
    <property type="entry name" value="Zinc/RING finger domain, C3HC4 (zinc finger)"/>
    <property type="match status" value="1"/>
</dbReference>
<evidence type="ECO:0000313" key="8">
    <source>
        <dbReference type="EMBL" id="KAK7819131.1"/>
    </source>
</evidence>
<evidence type="ECO:0000313" key="9">
    <source>
        <dbReference type="Proteomes" id="UP000237347"/>
    </source>
</evidence>
<evidence type="ECO:0000259" key="7">
    <source>
        <dbReference type="SMART" id="SM00249"/>
    </source>
</evidence>
<dbReference type="InterPro" id="IPR019786">
    <property type="entry name" value="Zinc_finger_PHD-type_CS"/>
</dbReference>
<keyword evidence="4" id="KW-0805">Transcription regulation</keyword>
<feature type="compositionally biased region" description="Low complexity" evidence="6">
    <location>
        <begin position="137"/>
        <end position="152"/>
    </location>
</feature>
<keyword evidence="9" id="KW-1185">Reference proteome</keyword>
<dbReference type="PROSITE" id="PS01359">
    <property type="entry name" value="ZF_PHD_1"/>
    <property type="match status" value="1"/>
</dbReference>
<feature type="domain" description="Zinc finger PHD-type" evidence="7">
    <location>
        <begin position="386"/>
        <end position="432"/>
    </location>
</feature>
<keyword evidence="5" id="KW-0804">Transcription</keyword>
<evidence type="ECO:0000256" key="1">
    <source>
        <dbReference type="ARBA" id="ARBA00022723"/>
    </source>
</evidence>
<protein>
    <submittedName>
        <fullName evidence="8">Phd finger protein</fullName>
    </submittedName>
</protein>
<name>A0AAW0IY93_QUESU</name>
<dbReference type="GO" id="GO:0008270">
    <property type="term" value="F:zinc ion binding"/>
    <property type="evidence" value="ECO:0007669"/>
    <property type="project" value="UniProtKB-KW"/>
</dbReference>
<evidence type="ECO:0000256" key="2">
    <source>
        <dbReference type="ARBA" id="ARBA00022771"/>
    </source>
</evidence>
<organism evidence="8 9">
    <name type="scientific">Quercus suber</name>
    <name type="common">Cork oak</name>
    <dbReference type="NCBI Taxonomy" id="58331"/>
    <lineage>
        <taxon>Eukaryota</taxon>
        <taxon>Viridiplantae</taxon>
        <taxon>Streptophyta</taxon>
        <taxon>Embryophyta</taxon>
        <taxon>Tracheophyta</taxon>
        <taxon>Spermatophyta</taxon>
        <taxon>Magnoliopsida</taxon>
        <taxon>eudicotyledons</taxon>
        <taxon>Gunneridae</taxon>
        <taxon>Pentapetalae</taxon>
        <taxon>rosids</taxon>
        <taxon>fabids</taxon>
        <taxon>Fagales</taxon>
        <taxon>Fagaceae</taxon>
        <taxon>Quercus</taxon>
    </lineage>
</organism>
<dbReference type="Pfam" id="PF25874">
    <property type="entry name" value="WHD_plant_repro"/>
    <property type="match status" value="1"/>
</dbReference>
<keyword evidence="3" id="KW-0862">Zinc</keyword>
<evidence type="ECO:0000256" key="4">
    <source>
        <dbReference type="ARBA" id="ARBA00023015"/>
    </source>
</evidence>
<dbReference type="SMART" id="SM00249">
    <property type="entry name" value="PHD"/>
    <property type="match status" value="1"/>
</dbReference>
<evidence type="ECO:0000256" key="5">
    <source>
        <dbReference type="ARBA" id="ARBA00023163"/>
    </source>
</evidence>
<comment type="caution">
    <text evidence="8">The sequence shown here is derived from an EMBL/GenBank/DDBJ whole genome shotgun (WGS) entry which is preliminary data.</text>
</comment>
<dbReference type="CDD" id="cd15556">
    <property type="entry name" value="PHD_MMD1_like"/>
    <property type="match status" value="1"/>
</dbReference>
<dbReference type="InterPro" id="IPR001965">
    <property type="entry name" value="Znf_PHD"/>
</dbReference>
<dbReference type="InterPro" id="IPR059080">
    <property type="entry name" value="WHD_PTC1"/>
</dbReference>
<evidence type="ECO:0000256" key="3">
    <source>
        <dbReference type="ARBA" id="ARBA00022833"/>
    </source>
</evidence>
<keyword evidence="1" id="KW-0479">Metal-binding</keyword>
<evidence type="ECO:0000256" key="6">
    <source>
        <dbReference type="SAM" id="MobiDB-lite"/>
    </source>
</evidence>
<feature type="region of interest" description="Disordered" evidence="6">
    <location>
        <begin position="136"/>
        <end position="160"/>
    </location>
</feature>
<keyword evidence="2" id="KW-0863">Zinc-finger</keyword>
<gene>
    <name evidence="8" type="ORF">CFP56_040679</name>
</gene>
<dbReference type="SUPFAM" id="SSF57903">
    <property type="entry name" value="FYVE/PHD zinc finger"/>
    <property type="match status" value="1"/>
</dbReference>
<dbReference type="PANTHER" id="PTHR46201">
    <property type="entry name" value="PHD FINGER PROTEIN MALE MEIOCYTE DEATH 1-RELATED"/>
    <property type="match status" value="1"/>
</dbReference>
<accession>A0AAW0IY93</accession>
<dbReference type="InterPro" id="IPR013083">
    <property type="entry name" value="Znf_RING/FYVE/PHD"/>
</dbReference>
<dbReference type="EMBL" id="PKMF04000797">
    <property type="protein sequence ID" value="KAK7819131.1"/>
    <property type="molecule type" value="Genomic_DNA"/>
</dbReference>